<dbReference type="Proteomes" id="UP000054495">
    <property type="component" value="Unassembled WGS sequence"/>
</dbReference>
<protein>
    <submittedName>
        <fullName evidence="1">Uncharacterized protein</fullName>
    </submittedName>
</protein>
<evidence type="ECO:0000313" key="1">
    <source>
        <dbReference type="EMBL" id="EPB75046.1"/>
    </source>
</evidence>
<dbReference type="EMBL" id="KE124917">
    <property type="protein sequence ID" value="EPB75046.1"/>
    <property type="molecule type" value="Genomic_DNA"/>
</dbReference>
<reference evidence="1 2" key="1">
    <citation type="submission" date="2013-05" db="EMBL/GenBank/DDBJ databases">
        <title>Draft genome of the parasitic nematode Anyclostoma ceylanicum.</title>
        <authorList>
            <person name="Mitreva M."/>
        </authorList>
    </citation>
    <scope>NUCLEOTIDE SEQUENCE [LARGE SCALE GENOMIC DNA]</scope>
</reference>
<evidence type="ECO:0000313" key="2">
    <source>
        <dbReference type="Proteomes" id="UP000054495"/>
    </source>
</evidence>
<dbReference type="AlphaFoldDB" id="A0A0D6LY62"/>
<accession>A0A0D6LY62</accession>
<keyword evidence="2" id="KW-1185">Reference proteome</keyword>
<gene>
    <name evidence="1" type="ORF">ANCCEY_05866</name>
</gene>
<organism evidence="1 2">
    <name type="scientific">Ancylostoma ceylanicum</name>
    <dbReference type="NCBI Taxonomy" id="53326"/>
    <lineage>
        <taxon>Eukaryota</taxon>
        <taxon>Metazoa</taxon>
        <taxon>Ecdysozoa</taxon>
        <taxon>Nematoda</taxon>
        <taxon>Chromadorea</taxon>
        <taxon>Rhabditida</taxon>
        <taxon>Rhabditina</taxon>
        <taxon>Rhabditomorpha</taxon>
        <taxon>Strongyloidea</taxon>
        <taxon>Ancylostomatidae</taxon>
        <taxon>Ancylostomatinae</taxon>
        <taxon>Ancylostoma</taxon>
    </lineage>
</organism>
<proteinExistence type="predicted"/>
<sequence length="130" mass="14089">MCRRPPTGFSDMPRCAGLSTDELPCAWRMAPPSRSTSSSRSTSIRVVSTSLWRSLLESRTAARATTSELASITLKSEGEFLLGVHSGQHSIASEEIESVLYRQFACEYALVSTVIAQISLRRSESSGSAT</sequence>
<name>A0A0D6LY62_9BILA</name>